<name>A0A6J4QEF4_9PSEU</name>
<accession>A0A6J4QEF4</accession>
<feature type="compositionally biased region" description="Low complexity" evidence="1">
    <location>
        <begin position="1"/>
        <end position="35"/>
    </location>
</feature>
<gene>
    <name evidence="2" type="ORF">AVDCRST_MAG66-3768</name>
</gene>
<feature type="region of interest" description="Disordered" evidence="1">
    <location>
        <begin position="1"/>
        <end position="112"/>
    </location>
</feature>
<feature type="compositionally biased region" description="Low complexity" evidence="1">
    <location>
        <begin position="49"/>
        <end position="67"/>
    </location>
</feature>
<feature type="non-terminal residue" evidence="2">
    <location>
        <position position="112"/>
    </location>
</feature>
<dbReference type="EMBL" id="CADCUS010000521">
    <property type="protein sequence ID" value="CAA9437748.1"/>
    <property type="molecule type" value="Genomic_DNA"/>
</dbReference>
<organism evidence="2">
    <name type="scientific">uncultured Pseudonocardia sp</name>
    <dbReference type="NCBI Taxonomy" id="211455"/>
    <lineage>
        <taxon>Bacteria</taxon>
        <taxon>Bacillati</taxon>
        <taxon>Actinomycetota</taxon>
        <taxon>Actinomycetes</taxon>
        <taxon>Pseudonocardiales</taxon>
        <taxon>Pseudonocardiaceae</taxon>
        <taxon>Pseudonocardia</taxon>
        <taxon>environmental samples</taxon>
    </lineage>
</organism>
<feature type="non-terminal residue" evidence="2">
    <location>
        <position position="1"/>
    </location>
</feature>
<dbReference type="AlphaFoldDB" id="A0A6J4QEF4"/>
<protein>
    <submittedName>
        <fullName evidence="2">Uncharacterized protein</fullName>
    </submittedName>
</protein>
<evidence type="ECO:0000313" key="2">
    <source>
        <dbReference type="EMBL" id="CAA9437748.1"/>
    </source>
</evidence>
<proteinExistence type="predicted"/>
<reference evidence="2" key="1">
    <citation type="submission" date="2020-02" db="EMBL/GenBank/DDBJ databases">
        <authorList>
            <person name="Meier V. D."/>
        </authorList>
    </citation>
    <scope>NUCLEOTIDE SEQUENCE</scope>
    <source>
        <strain evidence="2">AVDCRST_MAG66</strain>
    </source>
</reference>
<evidence type="ECO:0000256" key="1">
    <source>
        <dbReference type="SAM" id="MobiDB-lite"/>
    </source>
</evidence>
<sequence>CSPSWSRGWVRRSSSSPPGSTRTVAAGAAAAAAGGMWSTTSTCAPWCAPRRSGTRSRSVSSRGPTTPWRSCVGPLRSRGSRCSAGPVGSCRRRAVRSPRTSPRCGDGGRGGG</sequence>